<gene>
    <name evidence="10" type="ORF">ASZ90_011037</name>
</gene>
<reference evidence="10" key="1">
    <citation type="journal article" date="2015" name="Proc. Natl. Acad. Sci. U.S.A.">
        <title>Networks of energetic and metabolic interactions define dynamics in microbial communities.</title>
        <authorList>
            <person name="Embree M."/>
            <person name="Liu J.K."/>
            <person name="Al-Bassam M.M."/>
            <person name="Zengler K."/>
        </authorList>
    </citation>
    <scope>NUCLEOTIDE SEQUENCE</scope>
</reference>
<dbReference type="InterPro" id="IPR025857">
    <property type="entry name" value="MacB_PCD"/>
</dbReference>
<feature type="domain" description="ABC3 transporter permease C-terminal" evidence="8">
    <location>
        <begin position="270"/>
        <end position="393"/>
    </location>
</feature>
<comment type="caution">
    <text evidence="10">The sequence shown here is derived from an EMBL/GenBank/DDBJ whole genome shotgun (WGS) entry which is preliminary data.</text>
</comment>
<dbReference type="Pfam" id="PF02687">
    <property type="entry name" value="FtsX"/>
    <property type="match status" value="1"/>
</dbReference>
<dbReference type="GO" id="GO:0005886">
    <property type="term" value="C:plasma membrane"/>
    <property type="evidence" value="ECO:0007669"/>
    <property type="project" value="UniProtKB-SubCell"/>
</dbReference>
<accession>A0A0W8FEC8</accession>
<evidence type="ECO:0000256" key="6">
    <source>
        <dbReference type="ARBA" id="ARBA00038076"/>
    </source>
</evidence>
<dbReference type="PANTHER" id="PTHR30572">
    <property type="entry name" value="MEMBRANE COMPONENT OF TRANSPORTER-RELATED"/>
    <property type="match status" value="1"/>
</dbReference>
<evidence type="ECO:0000256" key="7">
    <source>
        <dbReference type="SAM" id="Phobius"/>
    </source>
</evidence>
<keyword evidence="5 7" id="KW-0472">Membrane</keyword>
<evidence type="ECO:0000256" key="3">
    <source>
        <dbReference type="ARBA" id="ARBA00022692"/>
    </source>
</evidence>
<dbReference type="EMBL" id="LNQE01001311">
    <property type="protein sequence ID" value="KUG19245.1"/>
    <property type="molecule type" value="Genomic_DNA"/>
</dbReference>
<dbReference type="AlphaFoldDB" id="A0A0W8FEC8"/>
<protein>
    <submittedName>
        <fullName evidence="10">Cell division protein ftsx</fullName>
    </submittedName>
</protein>
<keyword evidence="10" id="KW-0131">Cell cycle</keyword>
<evidence type="ECO:0000256" key="5">
    <source>
        <dbReference type="ARBA" id="ARBA00023136"/>
    </source>
</evidence>
<dbReference type="GO" id="GO:0022857">
    <property type="term" value="F:transmembrane transporter activity"/>
    <property type="evidence" value="ECO:0007669"/>
    <property type="project" value="TreeGrafter"/>
</dbReference>
<keyword evidence="2" id="KW-1003">Cell membrane</keyword>
<feature type="transmembrane region" description="Helical" evidence="7">
    <location>
        <begin position="265"/>
        <end position="290"/>
    </location>
</feature>
<comment type="similarity">
    <text evidence="6">Belongs to the ABC-4 integral membrane protein family.</text>
</comment>
<dbReference type="PANTHER" id="PTHR30572:SF4">
    <property type="entry name" value="ABC TRANSPORTER PERMEASE YTRF"/>
    <property type="match status" value="1"/>
</dbReference>
<evidence type="ECO:0000256" key="1">
    <source>
        <dbReference type="ARBA" id="ARBA00004651"/>
    </source>
</evidence>
<feature type="transmembrane region" description="Helical" evidence="7">
    <location>
        <begin position="21"/>
        <end position="43"/>
    </location>
</feature>
<dbReference type="GO" id="GO:0051301">
    <property type="term" value="P:cell division"/>
    <property type="evidence" value="ECO:0007669"/>
    <property type="project" value="UniProtKB-KW"/>
</dbReference>
<dbReference type="InterPro" id="IPR003838">
    <property type="entry name" value="ABC3_permease_C"/>
</dbReference>
<feature type="transmembrane region" description="Helical" evidence="7">
    <location>
        <begin position="365"/>
        <end position="385"/>
    </location>
</feature>
<name>A0A0W8FEC8_9ZZZZ</name>
<dbReference type="Pfam" id="PF12704">
    <property type="entry name" value="MacB_PCD"/>
    <property type="match status" value="1"/>
</dbReference>
<keyword evidence="4 7" id="KW-1133">Transmembrane helix</keyword>
<feature type="transmembrane region" description="Helical" evidence="7">
    <location>
        <begin position="311"/>
        <end position="340"/>
    </location>
</feature>
<evidence type="ECO:0000259" key="9">
    <source>
        <dbReference type="Pfam" id="PF12704"/>
    </source>
</evidence>
<evidence type="ECO:0000313" key="10">
    <source>
        <dbReference type="EMBL" id="KUG19245.1"/>
    </source>
</evidence>
<proteinExistence type="inferred from homology"/>
<keyword evidence="3 7" id="KW-0812">Transmembrane</keyword>
<evidence type="ECO:0000256" key="2">
    <source>
        <dbReference type="ARBA" id="ARBA00022475"/>
    </source>
</evidence>
<organism evidence="10">
    <name type="scientific">hydrocarbon metagenome</name>
    <dbReference type="NCBI Taxonomy" id="938273"/>
    <lineage>
        <taxon>unclassified sequences</taxon>
        <taxon>metagenomes</taxon>
        <taxon>ecological metagenomes</taxon>
    </lineage>
</organism>
<keyword evidence="10" id="KW-0132">Cell division</keyword>
<evidence type="ECO:0000259" key="8">
    <source>
        <dbReference type="Pfam" id="PF02687"/>
    </source>
</evidence>
<dbReference type="InterPro" id="IPR050250">
    <property type="entry name" value="Macrolide_Exporter_MacB"/>
</dbReference>
<feature type="domain" description="MacB-like periplasmic core" evidence="9">
    <location>
        <begin position="23"/>
        <end position="235"/>
    </location>
</feature>
<sequence>MGGDSMIFLDMAIRNIRRHRVRSLLAMTGIVIGVIAIASLGIMGNSITLLFSGMVSDVSDTVLVMPHLAISTGDPFDPRNILASTISERDVAAIERVAGRHRVIPMRRSSTQIRVGDTSGHVMLFALQGDDIPFLLEAESGVYPRAGSSGVLVGALLADQLDLRPGSRIEVGGESVRVVGIVAERGMGIDINPDYAVIVTEDWYTRRYGEQAYSQVVVKVASLDEIEDVKAAIDQQLNRRSVTVDILDSREILEIYYDTMDAVNIFLLGIGAVSLFVASVSILNVMIISVTERTREIGIMRSIGARKREVLLMFLMEAAVLGAIGSVIGGIISAGVGYAVSEAVSGFIPGFGVSGELSVLDPVSIGYILFGIAFGCAASVIAGLYPAWRGAQLHPIEALRHR</sequence>
<comment type="subcellular location">
    <subcellularLocation>
        <location evidence="1">Cell membrane</location>
        <topology evidence="1">Multi-pass membrane protein</topology>
    </subcellularLocation>
</comment>
<evidence type="ECO:0000256" key="4">
    <source>
        <dbReference type="ARBA" id="ARBA00022989"/>
    </source>
</evidence>